<dbReference type="NCBIfam" id="TIGR01951">
    <property type="entry name" value="nusB"/>
    <property type="match status" value="1"/>
</dbReference>
<dbReference type="RefSeq" id="WP_301128772.1">
    <property type="nucleotide sequence ID" value="NZ_JAUHPV010000005.1"/>
</dbReference>
<evidence type="ECO:0000313" key="9">
    <source>
        <dbReference type="EMBL" id="MDN4473341.1"/>
    </source>
</evidence>
<sequence length="158" mass="17004">MAARTKARKRALDILFEADQKGANVADVLEQRLSESGRETPLPAYSEELVRGVVSRWMEITALIQEASPDWSLTRMPAVDRALLRIATWEILFNPSVPTAVAVDEAVDLAADLSTDDSPKFLNGVLGKIARDAPALPSDISAEDDDAVEPAESASSAD</sequence>
<evidence type="ECO:0000259" key="8">
    <source>
        <dbReference type="Pfam" id="PF01029"/>
    </source>
</evidence>
<evidence type="ECO:0000313" key="10">
    <source>
        <dbReference type="Proteomes" id="UP001172738"/>
    </source>
</evidence>
<evidence type="ECO:0000256" key="4">
    <source>
        <dbReference type="ARBA" id="ARBA00023015"/>
    </source>
</evidence>
<evidence type="ECO:0000256" key="1">
    <source>
        <dbReference type="ARBA" id="ARBA00005952"/>
    </source>
</evidence>
<evidence type="ECO:0000256" key="5">
    <source>
        <dbReference type="ARBA" id="ARBA00023163"/>
    </source>
</evidence>
<dbReference type="PANTHER" id="PTHR11078">
    <property type="entry name" value="N UTILIZATION SUBSTANCE PROTEIN B-RELATED"/>
    <property type="match status" value="1"/>
</dbReference>
<accession>A0ABT8G2G6</accession>
<dbReference type="PANTHER" id="PTHR11078:SF3">
    <property type="entry name" value="ANTITERMINATION NUSB DOMAIN-CONTAINING PROTEIN"/>
    <property type="match status" value="1"/>
</dbReference>
<gene>
    <name evidence="6 9" type="primary">nusB</name>
    <name evidence="9" type="ORF">QQX04_10095</name>
</gene>
<dbReference type="InterPro" id="IPR035926">
    <property type="entry name" value="NusB-like_sf"/>
</dbReference>
<evidence type="ECO:0000256" key="3">
    <source>
        <dbReference type="ARBA" id="ARBA00022884"/>
    </source>
</evidence>
<keyword evidence="3 6" id="KW-0694">RNA-binding</keyword>
<evidence type="ECO:0000256" key="7">
    <source>
        <dbReference type="SAM" id="MobiDB-lite"/>
    </source>
</evidence>
<evidence type="ECO:0000256" key="2">
    <source>
        <dbReference type="ARBA" id="ARBA00022814"/>
    </source>
</evidence>
<organism evidence="9 10">
    <name type="scientific">Demequina zhanjiangensis</name>
    <dbReference type="NCBI Taxonomy" id="3051659"/>
    <lineage>
        <taxon>Bacteria</taxon>
        <taxon>Bacillati</taxon>
        <taxon>Actinomycetota</taxon>
        <taxon>Actinomycetes</taxon>
        <taxon>Micrococcales</taxon>
        <taxon>Demequinaceae</taxon>
        <taxon>Demequina</taxon>
    </lineage>
</organism>
<dbReference type="HAMAP" id="MF_00073">
    <property type="entry name" value="NusB"/>
    <property type="match status" value="1"/>
</dbReference>
<comment type="caution">
    <text evidence="9">The sequence shown here is derived from an EMBL/GenBank/DDBJ whole genome shotgun (WGS) entry which is preliminary data.</text>
</comment>
<keyword evidence="4 6" id="KW-0805">Transcription regulation</keyword>
<dbReference type="InterPro" id="IPR011605">
    <property type="entry name" value="NusB_fam"/>
</dbReference>
<evidence type="ECO:0000256" key="6">
    <source>
        <dbReference type="HAMAP-Rule" id="MF_00073"/>
    </source>
</evidence>
<protein>
    <recommendedName>
        <fullName evidence="6">Transcription antitermination protein NusB</fullName>
    </recommendedName>
    <alternativeName>
        <fullName evidence="6">Antitermination factor NusB</fullName>
    </alternativeName>
</protein>
<feature type="domain" description="NusB/RsmB/TIM44" evidence="8">
    <location>
        <begin position="6"/>
        <end position="131"/>
    </location>
</feature>
<dbReference type="Proteomes" id="UP001172738">
    <property type="component" value="Unassembled WGS sequence"/>
</dbReference>
<keyword evidence="5 6" id="KW-0804">Transcription</keyword>
<dbReference type="Gene3D" id="1.10.940.10">
    <property type="entry name" value="NusB-like"/>
    <property type="match status" value="1"/>
</dbReference>
<keyword evidence="2 6" id="KW-0889">Transcription antitermination</keyword>
<proteinExistence type="inferred from homology"/>
<reference evidence="9" key="1">
    <citation type="submission" date="2023-06" db="EMBL/GenBank/DDBJ databases">
        <title>SYSU T00b26.</title>
        <authorList>
            <person name="Gao L."/>
            <person name="Fang B.-Z."/>
            <person name="Li W.-J."/>
        </authorList>
    </citation>
    <scope>NUCLEOTIDE SEQUENCE</scope>
    <source>
        <strain evidence="9">SYSU T00b26</strain>
    </source>
</reference>
<feature type="region of interest" description="Disordered" evidence="7">
    <location>
        <begin position="136"/>
        <end position="158"/>
    </location>
</feature>
<dbReference type="Pfam" id="PF01029">
    <property type="entry name" value="NusB"/>
    <property type="match status" value="1"/>
</dbReference>
<dbReference type="InterPro" id="IPR006027">
    <property type="entry name" value="NusB_RsmB_TIM44"/>
</dbReference>
<comment type="function">
    <text evidence="6">Involved in transcription antitermination. Required for transcription of ribosomal RNA (rRNA) genes. Binds specifically to the boxA antiterminator sequence of the ribosomal RNA (rrn) operons.</text>
</comment>
<comment type="similarity">
    <text evidence="1 6">Belongs to the NusB family.</text>
</comment>
<keyword evidence="10" id="KW-1185">Reference proteome</keyword>
<dbReference type="SUPFAM" id="SSF48013">
    <property type="entry name" value="NusB-like"/>
    <property type="match status" value="1"/>
</dbReference>
<name>A0ABT8G2G6_9MICO</name>
<dbReference type="EMBL" id="JAUHPV010000005">
    <property type="protein sequence ID" value="MDN4473341.1"/>
    <property type="molecule type" value="Genomic_DNA"/>
</dbReference>